<evidence type="ECO:0000256" key="3">
    <source>
        <dbReference type="ARBA" id="ARBA00023125"/>
    </source>
</evidence>
<feature type="region of interest" description="Disordered" evidence="7">
    <location>
        <begin position="1"/>
        <end position="29"/>
    </location>
</feature>
<dbReference type="Gene3D" id="1.10.1410.40">
    <property type="match status" value="1"/>
</dbReference>
<feature type="domain" description="DZF" evidence="8">
    <location>
        <begin position="38"/>
        <end position="374"/>
    </location>
</feature>
<sequence length="386" mass="42774">MRGGRGGGVGGGKIRRNRGPVPPPHPVGNMRLLNGGKLPFDLTFFEEIFPRVTPAPDDSILSTALLKRNGDIAPTTEEIQTVQNLVTRIQSILETLILTPGTFDACQVDEVRQVGSFKQGTILAGHKTADFVVILKTLPTREAVEALCNRVADELRQTECVRSTVTSRGFDLSNVQATVRVLITTVPHNIRKLDADIHLDSKIVNEHWQAIRHSRWFEENCHNSTVKVLIRLLRDMRQRYPGFQPISTWMLDLLAHYAVMNNPGPNRQALPINVAFRRTIALMATGMYLPGYAGTSMRGHNLTYEDQDLATATAQTLLRVLAQGGFRVILGLETCKGLDIIGSSSVWDAVVVSPLEKVYEKPVDGEQDKIDDDQDAEEEDESTMEA</sequence>
<dbReference type="InterPro" id="IPR049401">
    <property type="entry name" value="DZF_dom_N"/>
</dbReference>
<evidence type="ECO:0000256" key="5">
    <source>
        <dbReference type="ARBA" id="ARBA00023163"/>
    </source>
</evidence>
<comment type="subcellular location">
    <subcellularLocation>
        <location evidence="1">Nucleus</location>
    </subcellularLocation>
</comment>
<dbReference type="SMART" id="SM00572">
    <property type="entry name" value="DZF"/>
    <property type="match status" value="1"/>
</dbReference>
<dbReference type="InterPro" id="IPR049402">
    <property type="entry name" value="DZF_dom_C"/>
</dbReference>
<feature type="region of interest" description="Disordered" evidence="7">
    <location>
        <begin position="362"/>
        <end position="386"/>
    </location>
</feature>
<dbReference type="OrthoDB" id="5775647at2759"/>
<proteinExistence type="predicted"/>
<dbReference type="STRING" id="48709.A0A1D2NKG4"/>
<keyword evidence="3" id="KW-0238">DNA-binding</keyword>
<dbReference type="PANTHER" id="PTHR46447:SF1">
    <property type="entry name" value="INTERLEUKIN ENHANCER-BINDING FACTOR 2"/>
    <property type="match status" value="1"/>
</dbReference>
<dbReference type="Proteomes" id="UP000094527">
    <property type="component" value="Unassembled WGS sequence"/>
</dbReference>
<evidence type="ECO:0000313" key="9">
    <source>
        <dbReference type="EMBL" id="ODN05773.1"/>
    </source>
</evidence>
<dbReference type="Pfam" id="PF07528">
    <property type="entry name" value="DZF_N"/>
    <property type="match status" value="1"/>
</dbReference>
<organism evidence="9 10">
    <name type="scientific">Orchesella cincta</name>
    <name type="common">Springtail</name>
    <name type="synonym">Podura cincta</name>
    <dbReference type="NCBI Taxonomy" id="48709"/>
    <lineage>
        <taxon>Eukaryota</taxon>
        <taxon>Metazoa</taxon>
        <taxon>Ecdysozoa</taxon>
        <taxon>Arthropoda</taxon>
        <taxon>Hexapoda</taxon>
        <taxon>Collembola</taxon>
        <taxon>Entomobryomorpha</taxon>
        <taxon>Entomobryoidea</taxon>
        <taxon>Orchesellidae</taxon>
        <taxon>Orchesellinae</taxon>
        <taxon>Orchesella</taxon>
    </lineage>
</organism>
<keyword evidence="2" id="KW-0805">Transcription regulation</keyword>
<feature type="compositionally biased region" description="Acidic residues" evidence="7">
    <location>
        <begin position="369"/>
        <end position="386"/>
    </location>
</feature>
<dbReference type="InterPro" id="IPR006561">
    <property type="entry name" value="DZF_dom"/>
</dbReference>
<keyword evidence="6" id="KW-0539">Nucleus</keyword>
<dbReference type="PROSITE" id="PS50152">
    <property type="entry name" value="25A_SYNTH_3"/>
    <property type="match status" value="1"/>
</dbReference>
<dbReference type="AlphaFoldDB" id="A0A1D2NKG4"/>
<dbReference type="FunFam" id="3.30.460.10:FF:000058">
    <property type="entry name" value="Interleukin enhancer-binding factor 2"/>
    <property type="match status" value="1"/>
</dbReference>
<dbReference type="InterPro" id="IPR043519">
    <property type="entry name" value="NT_sf"/>
</dbReference>
<dbReference type="GO" id="GO:0003677">
    <property type="term" value="F:DNA binding"/>
    <property type="evidence" value="ECO:0007669"/>
    <property type="project" value="UniProtKB-KW"/>
</dbReference>
<evidence type="ECO:0000256" key="7">
    <source>
        <dbReference type="SAM" id="MobiDB-lite"/>
    </source>
</evidence>
<feature type="compositionally biased region" description="Gly residues" evidence="7">
    <location>
        <begin position="1"/>
        <end position="12"/>
    </location>
</feature>
<dbReference type="InterPro" id="IPR052134">
    <property type="entry name" value="ILF2"/>
</dbReference>
<keyword evidence="4" id="KW-0010">Activator</keyword>
<evidence type="ECO:0000256" key="6">
    <source>
        <dbReference type="ARBA" id="ARBA00023242"/>
    </source>
</evidence>
<dbReference type="GO" id="GO:0071013">
    <property type="term" value="C:catalytic step 2 spliceosome"/>
    <property type="evidence" value="ECO:0007669"/>
    <property type="project" value="TreeGrafter"/>
</dbReference>
<comment type="caution">
    <text evidence="9">The sequence shown here is derived from an EMBL/GenBank/DDBJ whole genome shotgun (WGS) entry which is preliminary data.</text>
</comment>
<protein>
    <submittedName>
        <fullName evidence="9">Interleukin enhancer-binding factor 2</fullName>
    </submittedName>
</protein>
<name>A0A1D2NKG4_ORCCI</name>
<dbReference type="PANTHER" id="PTHR46447">
    <property type="entry name" value="INTERLEUKIN ENHANCER-BINDING FACTOR"/>
    <property type="match status" value="1"/>
</dbReference>
<dbReference type="OMA" id="YLAIEMS"/>
<evidence type="ECO:0000259" key="8">
    <source>
        <dbReference type="PROSITE" id="PS51703"/>
    </source>
</evidence>
<evidence type="ECO:0000256" key="2">
    <source>
        <dbReference type="ARBA" id="ARBA00023015"/>
    </source>
</evidence>
<keyword evidence="10" id="KW-1185">Reference proteome</keyword>
<accession>A0A1D2NKG4</accession>
<dbReference type="GO" id="GO:0003725">
    <property type="term" value="F:double-stranded RNA binding"/>
    <property type="evidence" value="ECO:0007669"/>
    <property type="project" value="TreeGrafter"/>
</dbReference>
<evidence type="ECO:0000256" key="4">
    <source>
        <dbReference type="ARBA" id="ARBA00023159"/>
    </source>
</evidence>
<dbReference type="EMBL" id="LJIJ01000016">
    <property type="protein sequence ID" value="ODN05773.1"/>
    <property type="molecule type" value="Genomic_DNA"/>
</dbReference>
<reference evidence="9 10" key="1">
    <citation type="journal article" date="2016" name="Genome Biol. Evol.">
        <title>Gene Family Evolution Reflects Adaptation to Soil Environmental Stressors in the Genome of the Collembolan Orchesella cincta.</title>
        <authorList>
            <person name="Faddeeva-Vakhrusheva A."/>
            <person name="Derks M.F."/>
            <person name="Anvar S.Y."/>
            <person name="Agamennone V."/>
            <person name="Suring W."/>
            <person name="Smit S."/>
            <person name="van Straalen N.M."/>
            <person name="Roelofs D."/>
        </authorList>
    </citation>
    <scope>NUCLEOTIDE SEQUENCE [LARGE SCALE GENOMIC DNA]</scope>
    <source>
        <tissue evidence="9">Mixed pool</tissue>
    </source>
</reference>
<evidence type="ECO:0000313" key="10">
    <source>
        <dbReference type="Proteomes" id="UP000094527"/>
    </source>
</evidence>
<dbReference type="Gene3D" id="3.30.460.10">
    <property type="entry name" value="Beta Polymerase, domain 2"/>
    <property type="match status" value="1"/>
</dbReference>
<dbReference type="PROSITE" id="PS51703">
    <property type="entry name" value="DZF"/>
    <property type="match status" value="1"/>
</dbReference>
<gene>
    <name evidence="9" type="ORF">Ocin01_00876</name>
</gene>
<dbReference type="Pfam" id="PF20965">
    <property type="entry name" value="DZF_C"/>
    <property type="match status" value="1"/>
</dbReference>
<dbReference type="SUPFAM" id="SSF81301">
    <property type="entry name" value="Nucleotidyltransferase"/>
    <property type="match status" value="1"/>
</dbReference>
<keyword evidence="5" id="KW-0804">Transcription</keyword>
<dbReference type="GO" id="GO:0045893">
    <property type="term" value="P:positive regulation of DNA-templated transcription"/>
    <property type="evidence" value="ECO:0007669"/>
    <property type="project" value="TreeGrafter"/>
</dbReference>
<evidence type="ECO:0000256" key="1">
    <source>
        <dbReference type="ARBA" id="ARBA00004123"/>
    </source>
</evidence>